<name>A0ABV8AD57_9DEIO</name>
<comment type="caution">
    <text evidence="1">The sequence shown here is derived from an EMBL/GenBank/DDBJ whole genome shotgun (WGS) entry which is preliminary data.</text>
</comment>
<dbReference type="Proteomes" id="UP001595748">
    <property type="component" value="Unassembled WGS sequence"/>
</dbReference>
<dbReference type="EMBL" id="JBHRZF010000176">
    <property type="protein sequence ID" value="MFC3862157.1"/>
    <property type="molecule type" value="Genomic_DNA"/>
</dbReference>
<protein>
    <submittedName>
        <fullName evidence="1">Uncharacterized protein</fullName>
    </submittedName>
</protein>
<organism evidence="1 2">
    <name type="scientific">Deinococcus antarcticus</name>
    <dbReference type="NCBI Taxonomy" id="1298767"/>
    <lineage>
        <taxon>Bacteria</taxon>
        <taxon>Thermotogati</taxon>
        <taxon>Deinococcota</taxon>
        <taxon>Deinococci</taxon>
        <taxon>Deinococcales</taxon>
        <taxon>Deinococcaceae</taxon>
        <taxon>Deinococcus</taxon>
    </lineage>
</organism>
<evidence type="ECO:0000313" key="1">
    <source>
        <dbReference type="EMBL" id="MFC3862157.1"/>
    </source>
</evidence>
<keyword evidence="2" id="KW-1185">Reference proteome</keyword>
<sequence length="81" mass="8972">MNPTNPDIRKGGIYAFISPQFGSWSAYDPSGHLLNQGMITLKANIVQAEKAARPYSGWKETPSHTVYLPAPTRREKPCNPT</sequence>
<gene>
    <name evidence="1" type="ORF">ACFOPQ_15425</name>
</gene>
<dbReference type="RefSeq" id="WP_380079760.1">
    <property type="nucleotide sequence ID" value="NZ_JBHRZF010000176.1"/>
</dbReference>
<reference evidence="2" key="1">
    <citation type="journal article" date="2019" name="Int. J. Syst. Evol. Microbiol.">
        <title>The Global Catalogue of Microorganisms (GCM) 10K type strain sequencing project: providing services to taxonomists for standard genome sequencing and annotation.</title>
        <authorList>
            <consortium name="The Broad Institute Genomics Platform"/>
            <consortium name="The Broad Institute Genome Sequencing Center for Infectious Disease"/>
            <person name="Wu L."/>
            <person name="Ma J."/>
        </authorList>
    </citation>
    <scope>NUCLEOTIDE SEQUENCE [LARGE SCALE GENOMIC DNA]</scope>
    <source>
        <strain evidence="2">CCTCC AB 2013263</strain>
    </source>
</reference>
<proteinExistence type="predicted"/>
<evidence type="ECO:0000313" key="2">
    <source>
        <dbReference type="Proteomes" id="UP001595748"/>
    </source>
</evidence>
<accession>A0ABV8AD57</accession>